<comment type="caution">
    <text evidence="8">The sequence shown here is derived from an EMBL/GenBank/DDBJ whole genome shotgun (WGS) entry which is preliminary data.</text>
</comment>
<gene>
    <name evidence="8" type="ORF">AHIS1636_21230</name>
</gene>
<sequence>MTTSLVWFRDDLRVRDNPALLAAAADSAAVALYVLDEESEGVRPLGGAARWWLHHALEDLRGELDRLGIPLLLRRGAAAGIVGGVAAALDAEAVYWNRRYGGPERQVDAEVKAKAEEDGRHAESFQASLLHEPWRIQTGQGTPYKVFTPFWKTVSELDFRKPLDAPEPTQRFRGRLPESEELDGWELLPRRPDWAGGLRKAWTPGAAAGHELLEDFVDGALADYPQGRDRPAVRGTSRLSPYLRWGHLSPFQVGHAVAARRGANHGEAVRTYLGELGWREFCWHQLYHQPLLAERNLRPEFDAFPWERPGRKRSGNDGGASPSGRNANRGGPSAAARVRAWQRGRTGVPLVDAGQRELWTTGWMHNRVRMVSASFLVKNLGIDWRVGEQWFWDTLVDADAANNPASWQWVAGSGADAAPFFRIFNPLTQQAKFDPEARYVSRWVPEYASPEYPEPIVDVKESRQAALEAYQALREDNAPARDKASRGRASQGRTGRGRAG</sequence>
<name>A0ABQ5MUN5_9MICC</name>
<dbReference type="InterPro" id="IPR036134">
    <property type="entry name" value="Crypto/Photolyase_FAD-like_sf"/>
</dbReference>
<accession>A0ABQ5MUN5</accession>
<feature type="region of interest" description="Disordered" evidence="6">
    <location>
        <begin position="305"/>
        <end position="338"/>
    </location>
</feature>
<dbReference type="SUPFAM" id="SSF48173">
    <property type="entry name" value="Cryptochrome/photolyase FAD-binding domain"/>
    <property type="match status" value="1"/>
</dbReference>
<dbReference type="Gene3D" id="3.40.50.620">
    <property type="entry name" value="HUPs"/>
    <property type="match status" value="1"/>
</dbReference>
<dbReference type="Gene3D" id="1.25.40.80">
    <property type="match status" value="1"/>
</dbReference>
<comment type="similarity">
    <text evidence="5">Belongs to the DNA photolyase family.</text>
</comment>
<keyword evidence="2 5" id="KW-0285">Flavoprotein</keyword>
<feature type="region of interest" description="Disordered" evidence="6">
    <location>
        <begin position="472"/>
        <end position="500"/>
    </location>
</feature>
<evidence type="ECO:0000256" key="4">
    <source>
        <dbReference type="ARBA" id="ARBA00022991"/>
    </source>
</evidence>
<keyword evidence="3 5" id="KW-0274">FAD</keyword>
<dbReference type="InterPro" id="IPR014729">
    <property type="entry name" value="Rossmann-like_a/b/a_fold"/>
</dbReference>
<dbReference type="Proteomes" id="UP001209654">
    <property type="component" value="Unassembled WGS sequence"/>
</dbReference>
<dbReference type="Pfam" id="PF00875">
    <property type="entry name" value="DNA_photolyase"/>
    <property type="match status" value="1"/>
</dbReference>
<proteinExistence type="inferred from homology"/>
<dbReference type="EMBL" id="BRVS01000008">
    <property type="protein sequence ID" value="GLB67683.1"/>
    <property type="molecule type" value="Genomic_DNA"/>
</dbReference>
<dbReference type="PANTHER" id="PTHR11455:SF9">
    <property type="entry name" value="CRYPTOCHROME CIRCADIAN CLOCK 5 ISOFORM X1"/>
    <property type="match status" value="1"/>
</dbReference>
<reference evidence="8 9" key="1">
    <citation type="journal article" date="2023" name="Int. J. Syst. Evol. Microbiol.">
        <title>Arthrobacter mangrovi sp. nov., an actinobacterium isolated from the rhizosphere of a mangrove.</title>
        <authorList>
            <person name="Hamada M."/>
            <person name="Saitou S."/>
            <person name="Enomoto N."/>
            <person name="Nanri K."/>
            <person name="Hidaka K."/>
            <person name="Miura T."/>
            <person name="Tamura T."/>
        </authorList>
    </citation>
    <scope>NUCLEOTIDE SEQUENCE [LARGE SCALE GENOMIC DNA]</scope>
    <source>
        <strain evidence="8 9">NBRC 112813</strain>
    </source>
</reference>
<evidence type="ECO:0000259" key="7">
    <source>
        <dbReference type="PROSITE" id="PS51645"/>
    </source>
</evidence>
<dbReference type="InterPro" id="IPR006050">
    <property type="entry name" value="DNA_photolyase_N"/>
</dbReference>
<dbReference type="InterPro" id="IPR036155">
    <property type="entry name" value="Crypto/Photolyase_N_sf"/>
</dbReference>
<dbReference type="Pfam" id="PF03441">
    <property type="entry name" value="FAD_binding_7"/>
    <property type="match status" value="1"/>
</dbReference>
<dbReference type="InterPro" id="IPR005101">
    <property type="entry name" value="Cryptochr/Photolyase_FAD-bd"/>
</dbReference>
<dbReference type="InterPro" id="IPR002081">
    <property type="entry name" value="Cryptochrome/DNA_photolyase_1"/>
</dbReference>
<organism evidence="8 9">
    <name type="scientific">Arthrobacter mangrovi</name>
    <dbReference type="NCBI Taxonomy" id="2966350"/>
    <lineage>
        <taxon>Bacteria</taxon>
        <taxon>Bacillati</taxon>
        <taxon>Actinomycetota</taxon>
        <taxon>Actinomycetes</taxon>
        <taxon>Micrococcales</taxon>
        <taxon>Micrococcaceae</taxon>
        <taxon>Arthrobacter</taxon>
    </lineage>
</organism>
<protein>
    <submittedName>
        <fullName evidence="8">Deoxyribodipyrimidine photo-lyase</fullName>
    </submittedName>
</protein>
<feature type="domain" description="Photolyase/cryptochrome alpha/beta" evidence="7">
    <location>
        <begin position="2"/>
        <end position="130"/>
    </location>
</feature>
<evidence type="ECO:0000313" key="9">
    <source>
        <dbReference type="Proteomes" id="UP001209654"/>
    </source>
</evidence>
<comment type="cofactor">
    <cofactor evidence="1">
        <name>FAD</name>
        <dbReference type="ChEBI" id="CHEBI:57692"/>
    </cofactor>
</comment>
<evidence type="ECO:0000256" key="3">
    <source>
        <dbReference type="ARBA" id="ARBA00022827"/>
    </source>
</evidence>
<evidence type="ECO:0000256" key="6">
    <source>
        <dbReference type="SAM" id="MobiDB-lite"/>
    </source>
</evidence>
<evidence type="ECO:0000256" key="2">
    <source>
        <dbReference type="ARBA" id="ARBA00022630"/>
    </source>
</evidence>
<dbReference type="PROSITE" id="PS00691">
    <property type="entry name" value="DNA_PHOTOLYASES_1_2"/>
    <property type="match status" value="1"/>
</dbReference>
<dbReference type="PANTHER" id="PTHR11455">
    <property type="entry name" value="CRYPTOCHROME"/>
    <property type="match status" value="1"/>
</dbReference>
<dbReference type="RefSeq" id="WP_264795789.1">
    <property type="nucleotide sequence ID" value="NZ_BRVS01000008.1"/>
</dbReference>
<feature type="compositionally biased region" description="Basic and acidic residues" evidence="6">
    <location>
        <begin position="473"/>
        <end position="485"/>
    </location>
</feature>
<keyword evidence="4 5" id="KW-0157">Chromophore</keyword>
<evidence type="ECO:0000256" key="5">
    <source>
        <dbReference type="RuleBase" id="RU004182"/>
    </source>
</evidence>
<evidence type="ECO:0000313" key="8">
    <source>
        <dbReference type="EMBL" id="GLB67683.1"/>
    </source>
</evidence>
<dbReference type="SUPFAM" id="SSF52425">
    <property type="entry name" value="Cryptochrome/photolyase, N-terminal domain"/>
    <property type="match status" value="1"/>
</dbReference>
<dbReference type="Gene3D" id="1.10.579.10">
    <property type="entry name" value="DNA Cyclobutane Dipyrimidine Photolyase, subunit A, domain 3"/>
    <property type="match status" value="1"/>
</dbReference>
<evidence type="ECO:0000256" key="1">
    <source>
        <dbReference type="ARBA" id="ARBA00001974"/>
    </source>
</evidence>
<dbReference type="InterPro" id="IPR018394">
    <property type="entry name" value="DNA_photolyase_1_CS_C"/>
</dbReference>
<dbReference type="PRINTS" id="PR00147">
    <property type="entry name" value="DNAPHOTLYASE"/>
</dbReference>
<dbReference type="PROSITE" id="PS51645">
    <property type="entry name" value="PHR_CRY_ALPHA_BETA"/>
    <property type="match status" value="1"/>
</dbReference>
<keyword evidence="9" id="KW-1185">Reference proteome</keyword>